<evidence type="ECO:0000256" key="2">
    <source>
        <dbReference type="ARBA" id="ARBA00010817"/>
    </source>
</evidence>
<protein>
    <recommendedName>
        <fullName evidence="3">DNA-3-methyladenine glycosylase II</fullName>
        <ecNumber evidence="3">3.2.2.21</ecNumber>
    </recommendedName>
</protein>
<dbReference type="PANTHER" id="PTHR43003">
    <property type="entry name" value="DNA-3-METHYLADENINE GLYCOSYLASE"/>
    <property type="match status" value="1"/>
</dbReference>
<evidence type="ECO:0000256" key="4">
    <source>
        <dbReference type="ARBA" id="ARBA00022763"/>
    </source>
</evidence>
<dbReference type="SMART" id="SM00478">
    <property type="entry name" value="ENDO3c"/>
    <property type="match status" value="1"/>
</dbReference>
<dbReference type="Proteomes" id="UP000054854">
    <property type="component" value="Unassembled WGS sequence"/>
</dbReference>
<dbReference type="OrthoDB" id="9811249at2"/>
<dbReference type="GO" id="GO:0032131">
    <property type="term" value="F:alkylated DNA binding"/>
    <property type="evidence" value="ECO:0007669"/>
    <property type="project" value="TreeGrafter"/>
</dbReference>
<dbReference type="GO" id="GO:0043916">
    <property type="term" value="F:DNA-7-methylguanine glycosylase activity"/>
    <property type="evidence" value="ECO:0007669"/>
    <property type="project" value="TreeGrafter"/>
</dbReference>
<proteinExistence type="inferred from homology"/>
<evidence type="ECO:0000256" key="5">
    <source>
        <dbReference type="ARBA" id="ARBA00023204"/>
    </source>
</evidence>
<organism evidence="8 10">
    <name type="scientific">Legionella cincinnatiensis</name>
    <dbReference type="NCBI Taxonomy" id="28085"/>
    <lineage>
        <taxon>Bacteria</taxon>
        <taxon>Pseudomonadati</taxon>
        <taxon>Pseudomonadota</taxon>
        <taxon>Gammaproteobacteria</taxon>
        <taxon>Legionellales</taxon>
        <taxon>Legionellaceae</taxon>
        <taxon>Legionella</taxon>
    </lineage>
</organism>
<dbReference type="AlphaFoldDB" id="A0A378IPI7"/>
<evidence type="ECO:0000313" key="10">
    <source>
        <dbReference type="Proteomes" id="UP000255316"/>
    </source>
</evidence>
<feature type="domain" description="HhH-GPD" evidence="6">
    <location>
        <begin position="136"/>
        <end position="294"/>
    </location>
</feature>
<dbReference type="GO" id="GO:0006307">
    <property type="term" value="P:DNA alkylation repair"/>
    <property type="evidence" value="ECO:0007669"/>
    <property type="project" value="TreeGrafter"/>
</dbReference>
<dbReference type="InterPro" id="IPR000035">
    <property type="entry name" value="Alkylbase_DNA_glycsylse_CS"/>
</dbReference>
<evidence type="ECO:0000313" key="7">
    <source>
        <dbReference type="EMBL" id="KTC83311.1"/>
    </source>
</evidence>
<keyword evidence="9" id="KW-1185">Reference proteome</keyword>
<evidence type="ECO:0000259" key="6">
    <source>
        <dbReference type="SMART" id="SM00478"/>
    </source>
</evidence>
<dbReference type="InterPro" id="IPR003265">
    <property type="entry name" value="HhH-GPD_domain"/>
</dbReference>
<evidence type="ECO:0000256" key="3">
    <source>
        <dbReference type="ARBA" id="ARBA00012000"/>
    </source>
</evidence>
<dbReference type="Proteomes" id="UP000255316">
    <property type="component" value="Unassembled WGS sequence"/>
</dbReference>
<sequence length="304" mass="35140">MNASFTLHPIAPYRLDYTVFTLRRRSKNSVDRWDGQYYTRIFNLDNKPIKVMVKQTNSFNNPEILVSLDKPIHPVVQEKIKHLIEMMLGLKRDLTDFYKMAEEDTRLSPLVFQFMGVKPPRFPSLFEALINAISCQQISLDAGLHIQNRLVQYIGMKMNHNNQVLYAFPSAEDVCHCSVVELKKIGYSTHKSETILRLASALIEEQAAFNRLEGKPNDEVIQFLCQFKGIGRWTAEYILLRGLGRIDVFPGDDIGAQNNLHKFLHLEEKLNYKKTSEITALWHPYAGLVYFHLLLQKLDEKGVL</sequence>
<accession>A0A378IPI7</accession>
<evidence type="ECO:0000313" key="8">
    <source>
        <dbReference type="EMBL" id="STX36722.1"/>
    </source>
</evidence>
<dbReference type="InterPro" id="IPR023170">
    <property type="entry name" value="HhH_base_excis_C"/>
</dbReference>
<comment type="catalytic activity">
    <reaction evidence="1">
        <text>Hydrolysis of alkylated DNA, releasing 3-methyladenine, 3-methylguanine, 7-methylguanine and 7-methyladenine.</text>
        <dbReference type="EC" id="3.2.2.21"/>
    </reaction>
</comment>
<evidence type="ECO:0000313" key="9">
    <source>
        <dbReference type="Proteomes" id="UP000054854"/>
    </source>
</evidence>
<dbReference type="InterPro" id="IPR051912">
    <property type="entry name" value="Alkylbase_DNA_Glycosylase/TA"/>
</dbReference>
<dbReference type="SUPFAM" id="SSF48150">
    <property type="entry name" value="DNA-glycosylase"/>
    <property type="match status" value="1"/>
</dbReference>
<dbReference type="GO" id="GO:0006285">
    <property type="term" value="P:base-excision repair, AP site formation"/>
    <property type="evidence" value="ECO:0007669"/>
    <property type="project" value="TreeGrafter"/>
</dbReference>
<dbReference type="EMBL" id="LNXX01000043">
    <property type="protein sequence ID" value="KTC83311.1"/>
    <property type="molecule type" value="Genomic_DNA"/>
</dbReference>
<reference evidence="7 9" key="1">
    <citation type="submission" date="2015-11" db="EMBL/GenBank/DDBJ databases">
        <title>Genomic analysis of 38 Legionella species identifies large and diverse effector repertoires.</title>
        <authorList>
            <person name="Burstein D."/>
            <person name="Amaro F."/>
            <person name="Zusman T."/>
            <person name="Lifshitz Z."/>
            <person name="Cohen O."/>
            <person name="Gilbert J.A."/>
            <person name="Pupko T."/>
            <person name="Shuman H.A."/>
            <person name="Segal G."/>
        </authorList>
    </citation>
    <scope>NUCLEOTIDE SEQUENCE [LARGE SCALE GENOMIC DNA]</scope>
    <source>
        <strain evidence="7 9">CDC#72-OH-14</strain>
    </source>
</reference>
<name>A0A378IPI7_9GAMM</name>
<evidence type="ECO:0000256" key="1">
    <source>
        <dbReference type="ARBA" id="ARBA00000086"/>
    </source>
</evidence>
<dbReference type="PROSITE" id="PS00516">
    <property type="entry name" value="ALKYLBASE_DNA_GLYCOS"/>
    <property type="match status" value="1"/>
</dbReference>
<comment type="similarity">
    <text evidence="2">Belongs to the alkylbase DNA glycosidase AlkA family.</text>
</comment>
<dbReference type="Gene3D" id="1.10.1670.10">
    <property type="entry name" value="Helix-hairpin-Helix base-excision DNA repair enzymes (C-terminal)"/>
    <property type="match status" value="1"/>
</dbReference>
<dbReference type="PANTHER" id="PTHR43003:SF5">
    <property type="entry name" value="DNA-3-METHYLADENINE GLYCOSYLASE"/>
    <property type="match status" value="1"/>
</dbReference>
<dbReference type="RefSeq" id="WP_058465799.1">
    <property type="nucleotide sequence ID" value="NZ_CAAAHQ010000008.1"/>
</dbReference>
<keyword evidence="8" id="KW-0378">Hydrolase</keyword>
<dbReference type="GO" id="GO:0008725">
    <property type="term" value="F:DNA-3-methyladenine glycosylase activity"/>
    <property type="evidence" value="ECO:0007669"/>
    <property type="project" value="TreeGrafter"/>
</dbReference>
<dbReference type="EMBL" id="UGNX01000001">
    <property type="protein sequence ID" value="STX36722.1"/>
    <property type="molecule type" value="Genomic_DNA"/>
</dbReference>
<keyword evidence="4" id="KW-0227">DNA damage</keyword>
<dbReference type="EC" id="3.2.2.21" evidence="3"/>
<keyword evidence="5" id="KW-0234">DNA repair</keyword>
<dbReference type="Pfam" id="PF00730">
    <property type="entry name" value="HhH-GPD"/>
    <property type="match status" value="1"/>
</dbReference>
<gene>
    <name evidence="8" type="primary">alkA</name>
    <name evidence="7" type="ORF">Lcin_2683</name>
    <name evidence="8" type="ORF">NCTC12438_03357</name>
</gene>
<dbReference type="Gene3D" id="3.30.310.20">
    <property type="entry name" value="DNA-3-methyladenine glycosylase AlkA, N-terminal domain"/>
    <property type="match status" value="1"/>
</dbReference>
<keyword evidence="8" id="KW-0326">Glycosidase</keyword>
<reference evidence="8 10" key="2">
    <citation type="submission" date="2018-06" db="EMBL/GenBank/DDBJ databases">
        <authorList>
            <consortium name="Pathogen Informatics"/>
            <person name="Doyle S."/>
        </authorList>
    </citation>
    <scope>NUCLEOTIDE SEQUENCE [LARGE SCALE GENOMIC DNA]</scope>
    <source>
        <strain evidence="8 10">NCTC12438</strain>
    </source>
</reference>
<dbReference type="InterPro" id="IPR037046">
    <property type="entry name" value="AlkA_N_sf"/>
</dbReference>
<dbReference type="Gene3D" id="1.10.340.30">
    <property type="entry name" value="Hypothetical protein, domain 2"/>
    <property type="match status" value="1"/>
</dbReference>
<dbReference type="GO" id="GO:0032993">
    <property type="term" value="C:protein-DNA complex"/>
    <property type="evidence" value="ECO:0007669"/>
    <property type="project" value="TreeGrafter"/>
</dbReference>
<dbReference type="InterPro" id="IPR011257">
    <property type="entry name" value="DNA_glycosylase"/>
</dbReference>
<dbReference type="CDD" id="cd00056">
    <property type="entry name" value="ENDO3c"/>
    <property type="match status" value="1"/>
</dbReference>
<dbReference type="STRING" id="28085.Lcin_2683"/>